<proteinExistence type="predicted"/>
<dbReference type="EMBL" id="UINC01014417">
    <property type="protein sequence ID" value="SVA61489.1"/>
    <property type="molecule type" value="Genomic_DNA"/>
</dbReference>
<gene>
    <name evidence="1" type="ORF">METZ01_LOCUS114343</name>
</gene>
<name>A0A381X9Q9_9ZZZZ</name>
<reference evidence="1" key="1">
    <citation type="submission" date="2018-05" db="EMBL/GenBank/DDBJ databases">
        <authorList>
            <person name="Lanie J.A."/>
            <person name="Ng W.-L."/>
            <person name="Kazmierczak K.M."/>
            <person name="Andrzejewski T.M."/>
            <person name="Davidsen T.M."/>
            <person name="Wayne K.J."/>
            <person name="Tettelin H."/>
            <person name="Glass J.I."/>
            <person name="Rusch D."/>
            <person name="Podicherti R."/>
            <person name="Tsui H.-C.T."/>
            <person name="Winkler M.E."/>
        </authorList>
    </citation>
    <scope>NUCLEOTIDE SEQUENCE</scope>
</reference>
<feature type="non-terminal residue" evidence="1">
    <location>
        <position position="138"/>
    </location>
</feature>
<sequence>MKIFSFLLFITLFLFGSVLVKATVINDEISKKYSQIFSQNILNDADINNYKKVFEYQEACEWKKANKYILEIENNILMGHVLAQRYLHPKCYRSKYLELYSWLKKYNDHPQARRIYRLAVKRMPKGYKSPLQPSKVVG</sequence>
<organism evidence="1">
    <name type="scientific">marine metagenome</name>
    <dbReference type="NCBI Taxonomy" id="408172"/>
    <lineage>
        <taxon>unclassified sequences</taxon>
        <taxon>metagenomes</taxon>
        <taxon>ecological metagenomes</taxon>
    </lineage>
</organism>
<accession>A0A381X9Q9</accession>
<evidence type="ECO:0008006" key="2">
    <source>
        <dbReference type="Google" id="ProtNLM"/>
    </source>
</evidence>
<dbReference type="AlphaFoldDB" id="A0A381X9Q9"/>
<evidence type="ECO:0000313" key="1">
    <source>
        <dbReference type="EMBL" id="SVA61489.1"/>
    </source>
</evidence>
<protein>
    <recommendedName>
        <fullName evidence="2">Transglycosylase SLT domain-containing protein</fullName>
    </recommendedName>
</protein>